<dbReference type="GO" id="GO:0016301">
    <property type="term" value="F:kinase activity"/>
    <property type="evidence" value="ECO:0007669"/>
    <property type="project" value="UniProtKB-KW"/>
</dbReference>
<evidence type="ECO:0000313" key="4">
    <source>
        <dbReference type="EMBL" id="KUP97474.1"/>
    </source>
</evidence>
<evidence type="ECO:0000259" key="3">
    <source>
        <dbReference type="Pfam" id="PF00288"/>
    </source>
</evidence>
<dbReference type="Gene3D" id="3.30.230.10">
    <property type="match status" value="1"/>
</dbReference>
<dbReference type="SUPFAM" id="SSF54211">
    <property type="entry name" value="Ribosomal protein S5 domain 2-like"/>
    <property type="match status" value="1"/>
</dbReference>
<evidence type="ECO:0000256" key="2">
    <source>
        <dbReference type="SAM" id="MobiDB-lite"/>
    </source>
</evidence>
<organism evidence="4 5">
    <name type="scientific">Thermobifida cellulosilytica TB100</name>
    <dbReference type="NCBI Taxonomy" id="665004"/>
    <lineage>
        <taxon>Bacteria</taxon>
        <taxon>Bacillati</taxon>
        <taxon>Actinomycetota</taxon>
        <taxon>Actinomycetes</taxon>
        <taxon>Streptosporangiales</taxon>
        <taxon>Nocardiopsidaceae</taxon>
        <taxon>Thermobifida</taxon>
    </lineage>
</organism>
<evidence type="ECO:0000313" key="5">
    <source>
        <dbReference type="Proteomes" id="UP000074382"/>
    </source>
</evidence>
<dbReference type="Pfam" id="PF00288">
    <property type="entry name" value="GHMP_kinases_N"/>
    <property type="match status" value="1"/>
</dbReference>
<keyword evidence="1 4" id="KW-0808">Transferase</keyword>
<name>A0A147KJH2_THECS</name>
<feature type="domain" description="GHMP kinase N-terminal" evidence="3">
    <location>
        <begin position="74"/>
        <end position="138"/>
    </location>
</feature>
<dbReference type="RefSeq" id="WP_083948276.1">
    <property type="nucleotide sequence ID" value="NZ_KQ950183.1"/>
</dbReference>
<gene>
    <name evidence="4" type="ORF">AC529_06425</name>
</gene>
<reference evidence="5" key="1">
    <citation type="journal article" date="2017" name="Acta Aliment.">
        <title>Plant polysaccharide degrading enzyme system of Thermpbifida cellulosilytica TB100 revealed by de novo genome project data.</title>
        <authorList>
            <person name="Toth A."/>
            <person name="Baka E."/>
            <person name="Luzics S."/>
            <person name="Bata-Vidacs I."/>
            <person name="Nagy I."/>
            <person name="Balint B."/>
            <person name="Herceg R."/>
            <person name="Olasz F."/>
            <person name="Wilk T."/>
            <person name="Nagy T."/>
            <person name="Kriszt B."/>
            <person name="Nagy I."/>
            <person name="Kukolya J."/>
        </authorList>
    </citation>
    <scope>NUCLEOTIDE SEQUENCE [LARGE SCALE GENOMIC DNA]</scope>
    <source>
        <strain evidence="5">TB100</strain>
    </source>
</reference>
<dbReference type="OrthoDB" id="7298003at2"/>
<dbReference type="STRING" id="665004.AC529_06425"/>
<feature type="compositionally biased region" description="Low complexity" evidence="2">
    <location>
        <begin position="307"/>
        <end position="316"/>
    </location>
</feature>
<proteinExistence type="predicted"/>
<sequence length="336" mass="34254">MTLGRGSAPCHHGEILQGVFRDGGGRPCRGLVTLPLAAPVTRAVFVPLPHAPAHRIAVVPAGRVKAARAARLAVAECARRSGRAVCGGRLVLRGGAPVGLGMGSSTSDVIAAVRAVAACFAVELSAREVARIAVRAETAADPTMLGERPVLFAQREGRVLEEFGAALPASVVVGCLTGGGRAVDTLRLAPVRYGAADLAAFEELRALLRRAVAEADPVLLGRVATESARRNQRAVPKPELPAVEEAARGSGGTGVQVAHSGNVAGVLFDAAVPDLAERVRACVHLLRGSGVPVTRVFRVPSPAVPVGRGCAASGTRGRAGRGEARAGRCGAERPAG</sequence>
<feature type="region of interest" description="Disordered" evidence="2">
    <location>
        <begin position="307"/>
        <end position="336"/>
    </location>
</feature>
<feature type="compositionally biased region" description="Low complexity" evidence="2">
    <location>
        <begin position="327"/>
        <end position="336"/>
    </location>
</feature>
<dbReference type="InterPro" id="IPR006204">
    <property type="entry name" value="GHMP_kinase_N_dom"/>
</dbReference>
<keyword evidence="5" id="KW-1185">Reference proteome</keyword>
<keyword evidence="1 4" id="KW-0418">Kinase</keyword>
<accession>A0A147KJH2</accession>
<dbReference type="GO" id="GO:0005524">
    <property type="term" value="F:ATP binding"/>
    <property type="evidence" value="ECO:0007669"/>
    <property type="project" value="InterPro"/>
</dbReference>
<dbReference type="Proteomes" id="UP000074382">
    <property type="component" value="Unassembled WGS sequence"/>
</dbReference>
<dbReference type="EMBL" id="LGEM01000024">
    <property type="protein sequence ID" value="KUP97474.1"/>
    <property type="molecule type" value="Genomic_DNA"/>
</dbReference>
<dbReference type="PATRIC" id="fig|665004.4.peg.3140"/>
<dbReference type="InterPro" id="IPR020568">
    <property type="entry name" value="Ribosomal_Su5_D2-typ_SF"/>
</dbReference>
<dbReference type="InterPro" id="IPR014721">
    <property type="entry name" value="Ribsml_uS5_D2-typ_fold_subgr"/>
</dbReference>
<comment type="caution">
    <text evidence="4">The sequence shown here is derived from an EMBL/GenBank/DDBJ whole genome shotgun (WGS) entry which is preliminary data.</text>
</comment>
<evidence type="ECO:0000256" key="1">
    <source>
        <dbReference type="ARBA" id="ARBA00022777"/>
    </source>
</evidence>
<dbReference type="AlphaFoldDB" id="A0A147KJH2"/>
<protein>
    <submittedName>
        <fullName evidence="4">GHMP kinase</fullName>
    </submittedName>
</protein>